<comment type="caution">
    <text evidence="1">The sequence shown here is derived from an EMBL/GenBank/DDBJ whole genome shotgun (WGS) entry which is preliminary data.</text>
</comment>
<proteinExistence type="predicted"/>
<protein>
    <recommendedName>
        <fullName evidence="3">F-box domain-containing protein</fullName>
    </recommendedName>
</protein>
<dbReference type="Proteomes" id="UP000736335">
    <property type="component" value="Unassembled WGS sequence"/>
</dbReference>
<reference evidence="1" key="1">
    <citation type="journal article" date="2020" name="Nat. Commun.">
        <title>Large-scale genome sequencing of mycorrhizal fungi provides insights into the early evolution of symbiotic traits.</title>
        <authorList>
            <person name="Miyauchi S."/>
            <person name="Kiss E."/>
            <person name="Kuo A."/>
            <person name="Drula E."/>
            <person name="Kohler A."/>
            <person name="Sanchez-Garcia M."/>
            <person name="Morin E."/>
            <person name="Andreopoulos B."/>
            <person name="Barry K.W."/>
            <person name="Bonito G."/>
            <person name="Buee M."/>
            <person name="Carver A."/>
            <person name="Chen C."/>
            <person name="Cichocki N."/>
            <person name="Clum A."/>
            <person name="Culley D."/>
            <person name="Crous P.W."/>
            <person name="Fauchery L."/>
            <person name="Girlanda M."/>
            <person name="Hayes R.D."/>
            <person name="Keri Z."/>
            <person name="LaButti K."/>
            <person name="Lipzen A."/>
            <person name="Lombard V."/>
            <person name="Magnuson J."/>
            <person name="Maillard F."/>
            <person name="Murat C."/>
            <person name="Nolan M."/>
            <person name="Ohm R.A."/>
            <person name="Pangilinan J."/>
            <person name="Pereira M.F."/>
            <person name="Perotto S."/>
            <person name="Peter M."/>
            <person name="Pfister S."/>
            <person name="Riley R."/>
            <person name="Sitrit Y."/>
            <person name="Stielow J.B."/>
            <person name="Szollosi G."/>
            <person name="Zifcakova L."/>
            <person name="Stursova M."/>
            <person name="Spatafora J.W."/>
            <person name="Tedersoo L."/>
            <person name="Vaario L.M."/>
            <person name="Yamada A."/>
            <person name="Yan M."/>
            <person name="Wang P."/>
            <person name="Xu J."/>
            <person name="Bruns T."/>
            <person name="Baldrian P."/>
            <person name="Vilgalys R."/>
            <person name="Dunand C."/>
            <person name="Henrissat B."/>
            <person name="Grigoriev I.V."/>
            <person name="Hibbett D."/>
            <person name="Nagy L.G."/>
            <person name="Martin F.M."/>
        </authorList>
    </citation>
    <scope>NUCLEOTIDE SEQUENCE</scope>
    <source>
        <strain evidence="1">UH-Tt-Lm1</strain>
    </source>
</reference>
<evidence type="ECO:0000313" key="2">
    <source>
        <dbReference type="Proteomes" id="UP000736335"/>
    </source>
</evidence>
<evidence type="ECO:0008006" key="3">
    <source>
        <dbReference type="Google" id="ProtNLM"/>
    </source>
</evidence>
<dbReference type="AlphaFoldDB" id="A0A9P6HQV4"/>
<keyword evidence="2" id="KW-1185">Reference proteome</keyword>
<dbReference type="OrthoDB" id="10316324at2759"/>
<organism evidence="1 2">
    <name type="scientific">Thelephora terrestris</name>
    <dbReference type="NCBI Taxonomy" id="56493"/>
    <lineage>
        <taxon>Eukaryota</taxon>
        <taxon>Fungi</taxon>
        <taxon>Dikarya</taxon>
        <taxon>Basidiomycota</taxon>
        <taxon>Agaricomycotina</taxon>
        <taxon>Agaricomycetes</taxon>
        <taxon>Thelephorales</taxon>
        <taxon>Thelephoraceae</taxon>
        <taxon>Thelephora</taxon>
    </lineage>
</organism>
<dbReference type="EMBL" id="WIUZ02000001">
    <property type="protein sequence ID" value="KAF9792865.1"/>
    <property type="molecule type" value="Genomic_DNA"/>
</dbReference>
<gene>
    <name evidence="1" type="ORF">BJ322DRAFT_1031773</name>
</gene>
<evidence type="ECO:0000313" key="1">
    <source>
        <dbReference type="EMBL" id="KAF9792865.1"/>
    </source>
</evidence>
<sequence length="339" mass="39534">MISMGRRIKRVKVGHSSSRLTDLPQLPVAHSSILPFPGDFSTEVWLEILEKVELWDLFSLYWTSKTLQALLKRPMCTRLWEDALRRLHDIDLPRLTGPKGRDLALLLLHPICQMCGIQDATRDRLRWEVGVRICVPCAYKHEIFVHARDVSDSLGEVMDLVCYIVPHFTRRYAFDSSPSFLRNDLLEISRWAAETRPCGPDALKVLIEDLHKEVLRIVEYDKMCNRFAEMERQRCSIAKNNYICRILKKMEFPDPEALREFIVDPPRGVKNRRPLAYLRHLSAQEWKDDFGVLKGAIAHVEAQRLQHEYGKKLREMGSNPEFENRRISRSMVKCRQKGA</sequence>
<reference evidence="1" key="2">
    <citation type="submission" date="2020-11" db="EMBL/GenBank/DDBJ databases">
        <authorList>
            <consortium name="DOE Joint Genome Institute"/>
            <person name="Kuo A."/>
            <person name="Miyauchi S."/>
            <person name="Kiss E."/>
            <person name="Drula E."/>
            <person name="Kohler A."/>
            <person name="Sanchez-Garcia M."/>
            <person name="Andreopoulos B."/>
            <person name="Barry K.W."/>
            <person name="Bonito G."/>
            <person name="Buee M."/>
            <person name="Carver A."/>
            <person name="Chen C."/>
            <person name="Cichocki N."/>
            <person name="Clum A."/>
            <person name="Culley D."/>
            <person name="Crous P.W."/>
            <person name="Fauchery L."/>
            <person name="Girlanda M."/>
            <person name="Hayes R."/>
            <person name="Keri Z."/>
            <person name="Labutti K."/>
            <person name="Lipzen A."/>
            <person name="Lombard V."/>
            <person name="Magnuson J."/>
            <person name="Maillard F."/>
            <person name="Morin E."/>
            <person name="Murat C."/>
            <person name="Nolan M."/>
            <person name="Ohm R."/>
            <person name="Pangilinan J."/>
            <person name="Pereira M."/>
            <person name="Perotto S."/>
            <person name="Peter M."/>
            <person name="Riley R."/>
            <person name="Sitrit Y."/>
            <person name="Stielow B."/>
            <person name="Szollosi G."/>
            <person name="Zifcakova L."/>
            <person name="Stursova M."/>
            <person name="Spatafora J.W."/>
            <person name="Tedersoo L."/>
            <person name="Vaario L.-M."/>
            <person name="Yamada A."/>
            <person name="Yan M."/>
            <person name="Wang P."/>
            <person name="Xu J."/>
            <person name="Bruns T."/>
            <person name="Baldrian P."/>
            <person name="Vilgalys R."/>
            <person name="Henrissat B."/>
            <person name="Grigoriev I.V."/>
            <person name="Hibbett D."/>
            <person name="Nagy L.G."/>
            <person name="Martin F.M."/>
        </authorList>
    </citation>
    <scope>NUCLEOTIDE SEQUENCE</scope>
    <source>
        <strain evidence="1">UH-Tt-Lm1</strain>
    </source>
</reference>
<name>A0A9P6HQV4_9AGAM</name>
<accession>A0A9P6HQV4</accession>